<evidence type="ECO:0000313" key="3">
    <source>
        <dbReference type="Proteomes" id="UP000635606"/>
    </source>
</evidence>
<sequence>MPRLRATEVALHRGDAGPRAALWSHDDLVTLFGAETNRSGWTELGSWCSARALYTDVGPAIVAAGRDLVAGLERVDYVHGDATDLTGIERAAAERVLDGPPVGLVVLGLAAFLDDGTLARALDAMYDAAPAGSWLIFEVPVARWRPDPAQEPESRPDPAEEPESRRVGSGVPHRRTRAGRVLGRNSHQSRIHQTRNALTVRF</sequence>
<gene>
    <name evidence="2" type="ORF">Voc01_060550</name>
</gene>
<dbReference type="AlphaFoldDB" id="A0A8J3ZZM7"/>
<dbReference type="SUPFAM" id="SSF53335">
    <property type="entry name" value="S-adenosyl-L-methionine-dependent methyltransferases"/>
    <property type="match status" value="1"/>
</dbReference>
<feature type="compositionally biased region" description="Basic and acidic residues" evidence="1">
    <location>
        <begin position="147"/>
        <end position="166"/>
    </location>
</feature>
<dbReference type="InterPro" id="IPR006764">
    <property type="entry name" value="SAM_dep_MeTrfase_SAV2177_type"/>
</dbReference>
<dbReference type="Pfam" id="PF04672">
    <property type="entry name" value="Methyltransf_19"/>
    <property type="match status" value="1"/>
</dbReference>
<dbReference type="InterPro" id="IPR029063">
    <property type="entry name" value="SAM-dependent_MTases_sf"/>
</dbReference>
<protein>
    <submittedName>
        <fullName evidence="2">Uncharacterized protein</fullName>
    </submittedName>
</protein>
<dbReference type="Gene3D" id="3.40.50.150">
    <property type="entry name" value="Vaccinia Virus protein VP39"/>
    <property type="match status" value="1"/>
</dbReference>
<comment type="caution">
    <text evidence="2">The sequence shown here is derived from an EMBL/GenBank/DDBJ whole genome shotgun (WGS) entry which is preliminary data.</text>
</comment>
<proteinExistence type="predicted"/>
<feature type="region of interest" description="Disordered" evidence="1">
    <location>
        <begin position="147"/>
        <end position="202"/>
    </location>
</feature>
<dbReference type="EMBL" id="BOPH01000086">
    <property type="protein sequence ID" value="GIJ71138.1"/>
    <property type="molecule type" value="Genomic_DNA"/>
</dbReference>
<keyword evidence="3" id="KW-1185">Reference proteome</keyword>
<name>A0A8J3ZZM7_9ACTN</name>
<evidence type="ECO:0000256" key="1">
    <source>
        <dbReference type="SAM" id="MobiDB-lite"/>
    </source>
</evidence>
<accession>A0A8J3ZZM7</accession>
<dbReference type="Proteomes" id="UP000635606">
    <property type="component" value="Unassembled WGS sequence"/>
</dbReference>
<dbReference type="RefSeq" id="WP_203931032.1">
    <property type="nucleotide sequence ID" value="NZ_BOPH01000086.1"/>
</dbReference>
<organism evidence="2 3">
    <name type="scientific">Virgisporangium ochraceum</name>
    <dbReference type="NCBI Taxonomy" id="65505"/>
    <lineage>
        <taxon>Bacteria</taxon>
        <taxon>Bacillati</taxon>
        <taxon>Actinomycetota</taxon>
        <taxon>Actinomycetes</taxon>
        <taxon>Micromonosporales</taxon>
        <taxon>Micromonosporaceae</taxon>
        <taxon>Virgisporangium</taxon>
    </lineage>
</organism>
<evidence type="ECO:0000313" key="2">
    <source>
        <dbReference type="EMBL" id="GIJ71138.1"/>
    </source>
</evidence>
<reference evidence="2" key="1">
    <citation type="submission" date="2021-01" db="EMBL/GenBank/DDBJ databases">
        <title>Whole genome shotgun sequence of Virgisporangium ochraceum NBRC 16418.</title>
        <authorList>
            <person name="Komaki H."/>
            <person name="Tamura T."/>
        </authorList>
    </citation>
    <scope>NUCLEOTIDE SEQUENCE</scope>
    <source>
        <strain evidence="2">NBRC 16418</strain>
    </source>
</reference>